<proteinExistence type="predicted"/>
<organism evidence="2 3">
    <name type="scientific">Anaerosacchariphilus hominis</name>
    <dbReference type="NCBI Taxonomy" id="2763017"/>
    <lineage>
        <taxon>Bacteria</taxon>
        <taxon>Bacillati</taxon>
        <taxon>Bacillota</taxon>
        <taxon>Clostridia</taxon>
        <taxon>Lachnospirales</taxon>
        <taxon>Lachnospiraceae</taxon>
        <taxon>Anaerosacchariphilus</taxon>
    </lineage>
</organism>
<sequence>MRLEREEKKMAEKKAAHFRETMERLTAASHVQTEYFGDHKRIEGYYESQMTGRMFGCDRLLKQENLFGRLQLGYNPNRERVFLFAHLKTSRYDTVASRYQKELKEYQQKSLLKGDNENRAYVSRYWQGASVLIEKRENKPWTRRSIASYLGRENMEAVQKTLPFFRREEETRELKELRARKKQIEEELQGLQQEERLPREEQTERAQRSQQAGELRQEAVAGSSKEELLEALLIRKDAASRQFLRRMNYAYDFQKKDIESYYRERKKTLGQVKAETSGETEGSEDSEE</sequence>
<gene>
    <name evidence="2" type="ORF">H8S44_05395</name>
</gene>
<feature type="compositionally biased region" description="Basic and acidic residues" evidence="1">
    <location>
        <begin position="193"/>
        <end position="207"/>
    </location>
</feature>
<dbReference type="EMBL" id="JACOOR010000003">
    <property type="protein sequence ID" value="MBC5659204.1"/>
    <property type="molecule type" value="Genomic_DNA"/>
</dbReference>
<comment type="caution">
    <text evidence="2">The sequence shown here is derived from an EMBL/GenBank/DDBJ whole genome shotgun (WGS) entry which is preliminary data.</text>
</comment>
<evidence type="ECO:0000313" key="2">
    <source>
        <dbReference type="EMBL" id="MBC5659204.1"/>
    </source>
</evidence>
<feature type="region of interest" description="Disordered" evidence="1">
    <location>
        <begin position="189"/>
        <end position="220"/>
    </location>
</feature>
<protein>
    <submittedName>
        <fullName evidence="2">Uncharacterized protein</fullName>
    </submittedName>
</protein>
<reference evidence="2" key="1">
    <citation type="submission" date="2020-08" db="EMBL/GenBank/DDBJ databases">
        <title>Genome public.</title>
        <authorList>
            <person name="Liu C."/>
            <person name="Sun Q."/>
        </authorList>
    </citation>
    <scope>NUCLEOTIDE SEQUENCE</scope>
    <source>
        <strain evidence="2">NSJ-68</strain>
    </source>
</reference>
<dbReference type="AlphaFoldDB" id="A0A923LBK6"/>
<evidence type="ECO:0000256" key="1">
    <source>
        <dbReference type="SAM" id="MobiDB-lite"/>
    </source>
</evidence>
<feature type="region of interest" description="Disordered" evidence="1">
    <location>
        <begin position="268"/>
        <end position="288"/>
    </location>
</feature>
<name>A0A923LBK6_9FIRM</name>
<dbReference type="RefSeq" id="WP_186871615.1">
    <property type="nucleotide sequence ID" value="NZ_JACOOR010000003.1"/>
</dbReference>
<evidence type="ECO:0000313" key="3">
    <source>
        <dbReference type="Proteomes" id="UP000649345"/>
    </source>
</evidence>
<dbReference type="Proteomes" id="UP000649345">
    <property type="component" value="Unassembled WGS sequence"/>
</dbReference>
<keyword evidence="3" id="KW-1185">Reference proteome</keyword>
<accession>A0A923LBK6</accession>